<gene>
    <name evidence="2" type="ORF">MGWOODY_Hyp216</name>
</gene>
<dbReference type="EMBL" id="CZQD01000015">
    <property type="protein sequence ID" value="CUS55992.1"/>
    <property type="molecule type" value="Genomic_DNA"/>
</dbReference>
<evidence type="ECO:0000256" key="1">
    <source>
        <dbReference type="SAM" id="Phobius"/>
    </source>
</evidence>
<feature type="transmembrane region" description="Helical" evidence="1">
    <location>
        <begin position="73"/>
        <end position="97"/>
    </location>
</feature>
<name>A0A170PT59_9ZZZZ</name>
<reference evidence="2" key="1">
    <citation type="submission" date="2015-10" db="EMBL/GenBank/DDBJ databases">
        <authorList>
            <person name="Gilbert D.G."/>
        </authorList>
    </citation>
    <scope>NUCLEOTIDE SEQUENCE</scope>
</reference>
<keyword evidence="1" id="KW-1133">Transmembrane helix</keyword>
<protein>
    <submittedName>
        <fullName evidence="2">Uncharacterized protein</fullName>
    </submittedName>
</protein>
<feature type="transmembrane region" description="Helical" evidence="1">
    <location>
        <begin position="42"/>
        <end position="61"/>
    </location>
</feature>
<feature type="transmembrane region" description="Helical" evidence="1">
    <location>
        <begin position="177"/>
        <end position="200"/>
    </location>
</feature>
<keyword evidence="1" id="KW-0472">Membrane</keyword>
<dbReference type="AlphaFoldDB" id="A0A170PT59"/>
<accession>A0A170PT59</accession>
<keyword evidence="1" id="KW-0812">Transmembrane</keyword>
<sequence>MAFGRRYLERGVSAQKNKVIETAAVETRRQIKRHADDFLKKSFRSFAIATAIKLLILATLWGLFHGGVIERPYFIWGVTGILAAFLVRDIWVTWPFVRLGIVELSRYGWHPKRALGEVVAGHVFQQVLTEAQSAPSTRSSKVMLVLAGQSREGIEHDIATSVAAIARDTSWSDLRPFLVSAAIKTAALMIIYSVSVFLLMA</sequence>
<proteinExistence type="predicted"/>
<evidence type="ECO:0000313" key="2">
    <source>
        <dbReference type="EMBL" id="CUS55992.1"/>
    </source>
</evidence>
<organism evidence="2">
    <name type="scientific">hydrothermal vent metagenome</name>
    <dbReference type="NCBI Taxonomy" id="652676"/>
    <lineage>
        <taxon>unclassified sequences</taxon>
        <taxon>metagenomes</taxon>
        <taxon>ecological metagenomes</taxon>
    </lineage>
</organism>